<dbReference type="PANTHER" id="PTHR33164:SF43">
    <property type="entry name" value="HTH-TYPE TRANSCRIPTIONAL REPRESSOR YETL"/>
    <property type="match status" value="1"/>
</dbReference>
<sequence length="139" mass="15185">MPSREAETAAERELCGLVNGLARQIAEHVRDRSARIGLTAPQGTALRELTGPMTMRELAGRMSCEPSNATFIVDKLEARGLIERRPHPTDRRAKQLVLTGDGEALRDKLIALLVQESPLAGLSETEQGVLHALLDRAVR</sequence>
<dbReference type="Pfam" id="PF01047">
    <property type="entry name" value="MarR"/>
    <property type="match status" value="1"/>
</dbReference>
<evidence type="ECO:0000259" key="1">
    <source>
        <dbReference type="PROSITE" id="PS50995"/>
    </source>
</evidence>
<dbReference type="EMBL" id="BAAANN010000012">
    <property type="protein sequence ID" value="GAA1960735.1"/>
    <property type="molecule type" value="Genomic_DNA"/>
</dbReference>
<proteinExistence type="predicted"/>
<dbReference type="InterPro" id="IPR036390">
    <property type="entry name" value="WH_DNA-bd_sf"/>
</dbReference>
<dbReference type="InterPro" id="IPR036388">
    <property type="entry name" value="WH-like_DNA-bd_sf"/>
</dbReference>
<dbReference type="Proteomes" id="UP001501116">
    <property type="component" value="Unassembled WGS sequence"/>
</dbReference>
<gene>
    <name evidence="2" type="ORF">GCM10009754_34220</name>
</gene>
<dbReference type="PRINTS" id="PR00598">
    <property type="entry name" value="HTHMARR"/>
</dbReference>
<name>A0ABP5CDA3_9PSEU</name>
<feature type="domain" description="HTH marR-type" evidence="1">
    <location>
        <begin position="11"/>
        <end position="139"/>
    </location>
</feature>
<keyword evidence="3" id="KW-1185">Reference proteome</keyword>
<dbReference type="SUPFAM" id="SSF46785">
    <property type="entry name" value="Winged helix' DNA-binding domain"/>
    <property type="match status" value="1"/>
</dbReference>
<reference evidence="3" key="1">
    <citation type="journal article" date="2019" name="Int. J. Syst. Evol. Microbiol.">
        <title>The Global Catalogue of Microorganisms (GCM) 10K type strain sequencing project: providing services to taxonomists for standard genome sequencing and annotation.</title>
        <authorList>
            <consortium name="The Broad Institute Genomics Platform"/>
            <consortium name="The Broad Institute Genome Sequencing Center for Infectious Disease"/>
            <person name="Wu L."/>
            <person name="Ma J."/>
        </authorList>
    </citation>
    <scope>NUCLEOTIDE SEQUENCE [LARGE SCALE GENOMIC DNA]</scope>
    <source>
        <strain evidence="3">JCM 14545</strain>
    </source>
</reference>
<evidence type="ECO:0000313" key="3">
    <source>
        <dbReference type="Proteomes" id="UP001501116"/>
    </source>
</evidence>
<dbReference type="Gene3D" id="1.10.10.10">
    <property type="entry name" value="Winged helix-like DNA-binding domain superfamily/Winged helix DNA-binding domain"/>
    <property type="match status" value="1"/>
</dbReference>
<dbReference type="PANTHER" id="PTHR33164">
    <property type="entry name" value="TRANSCRIPTIONAL REGULATOR, MARR FAMILY"/>
    <property type="match status" value="1"/>
</dbReference>
<dbReference type="InterPro" id="IPR039422">
    <property type="entry name" value="MarR/SlyA-like"/>
</dbReference>
<dbReference type="InterPro" id="IPR000835">
    <property type="entry name" value="HTH_MarR-typ"/>
</dbReference>
<evidence type="ECO:0000313" key="2">
    <source>
        <dbReference type="EMBL" id="GAA1960735.1"/>
    </source>
</evidence>
<dbReference type="SMART" id="SM00347">
    <property type="entry name" value="HTH_MARR"/>
    <property type="match status" value="1"/>
</dbReference>
<comment type="caution">
    <text evidence="2">The sequence shown here is derived from an EMBL/GenBank/DDBJ whole genome shotgun (WGS) entry which is preliminary data.</text>
</comment>
<accession>A0ABP5CDA3</accession>
<organism evidence="2 3">
    <name type="scientific">Amycolatopsis minnesotensis</name>
    <dbReference type="NCBI Taxonomy" id="337894"/>
    <lineage>
        <taxon>Bacteria</taxon>
        <taxon>Bacillati</taxon>
        <taxon>Actinomycetota</taxon>
        <taxon>Actinomycetes</taxon>
        <taxon>Pseudonocardiales</taxon>
        <taxon>Pseudonocardiaceae</taxon>
        <taxon>Amycolatopsis</taxon>
    </lineage>
</organism>
<dbReference type="PROSITE" id="PS50995">
    <property type="entry name" value="HTH_MARR_2"/>
    <property type="match status" value="1"/>
</dbReference>
<protein>
    <submittedName>
        <fullName evidence="2">MarR family transcriptional regulator</fullName>
    </submittedName>
</protein>
<dbReference type="RefSeq" id="WP_344418997.1">
    <property type="nucleotide sequence ID" value="NZ_BAAANN010000012.1"/>
</dbReference>